<feature type="transmembrane region" description="Helical" evidence="2">
    <location>
        <begin position="31"/>
        <end position="57"/>
    </location>
</feature>
<dbReference type="AlphaFoldDB" id="A0AAW6LY16"/>
<gene>
    <name evidence="3" type="ORF">PXH69_34120</name>
</gene>
<comment type="caution">
    <text evidence="3">The sequence shown here is derived from an EMBL/GenBank/DDBJ whole genome shotgun (WGS) entry which is preliminary data.</text>
</comment>
<accession>A0AAW6LY16</accession>
<feature type="region of interest" description="Disordered" evidence="1">
    <location>
        <begin position="132"/>
        <end position="156"/>
    </location>
</feature>
<protein>
    <submittedName>
        <fullName evidence="3">Uncharacterized protein</fullName>
    </submittedName>
</protein>
<evidence type="ECO:0000256" key="1">
    <source>
        <dbReference type="SAM" id="MobiDB-lite"/>
    </source>
</evidence>
<keyword evidence="2" id="KW-0812">Transmembrane</keyword>
<proteinExistence type="predicted"/>
<evidence type="ECO:0000313" key="4">
    <source>
        <dbReference type="Proteomes" id="UP001217325"/>
    </source>
</evidence>
<evidence type="ECO:0000313" key="3">
    <source>
        <dbReference type="EMBL" id="MDE8650002.1"/>
    </source>
</evidence>
<sequence length="354" mass="39114">MTLENVDKDPDLRKSNDLEPIDISRVPWVRAILGGVIGIVLAVAAGLLGFTLFGWIAGENESETKAASAGAWASAVGATALALASVWLAVQANGQAREAEQRAKDEAALTARRHQEEIDAAEKRLKVQLDAAEAQNERDAEAAGERHREQMDTQKARYEADVTRIAKESNDRQREEVRQREYNSAQAILGALGKFIAGVYNHVRVLETSDGITEDLGNSKTMSDPDKTRYTVQMIIRNETSQMALLGTVNDCMMTVRTAMFQITTPELVKAVSSVFKNMQEAAKCFTTADQDNDWEEALRKTNDANEAGMNLQKKAAYRFFADDIEIPSELPIEFVIQPERRKSTDPAEKPAKP</sequence>
<evidence type="ECO:0000256" key="2">
    <source>
        <dbReference type="SAM" id="Phobius"/>
    </source>
</evidence>
<keyword evidence="2" id="KW-1133">Transmembrane helix</keyword>
<dbReference type="EMBL" id="JARDXE010000041">
    <property type="protein sequence ID" value="MDE8650002.1"/>
    <property type="molecule type" value="Genomic_DNA"/>
</dbReference>
<dbReference type="RefSeq" id="WP_275233141.1">
    <property type="nucleotide sequence ID" value="NZ_JARDXE010000041.1"/>
</dbReference>
<dbReference type="Proteomes" id="UP001217325">
    <property type="component" value="Unassembled WGS sequence"/>
</dbReference>
<reference evidence="3" key="1">
    <citation type="submission" date="2023-02" db="EMBL/GenBank/DDBJ databases">
        <title>A novel hydrolase synthesized by Rhodococcus erythropolis HQ is responsible for the detoxification of Zearalenone.</title>
        <authorList>
            <person name="Hu J."/>
            <person name="Xu J."/>
        </authorList>
    </citation>
    <scope>NUCLEOTIDE SEQUENCE</scope>
    <source>
        <strain evidence="3">HQ</strain>
    </source>
</reference>
<feature type="transmembrane region" description="Helical" evidence="2">
    <location>
        <begin position="69"/>
        <end position="90"/>
    </location>
</feature>
<organism evidence="3 4">
    <name type="scientific">Rhodococcus qingshengii</name>
    <dbReference type="NCBI Taxonomy" id="334542"/>
    <lineage>
        <taxon>Bacteria</taxon>
        <taxon>Bacillati</taxon>
        <taxon>Actinomycetota</taxon>
        <taxon>Actinomycetes</taxon>
        <taxon>Mycobacteriales</taxon>
        <taxon>Nocardiaceae</taxon>
        <taxon>Rhodococcus</taxon>
        <taxon>Rhodococcus erythropolis group</taxon>
    </lineage>
</organism>
<name>A0AAW6LY16_RHOSG</name>
<feature type="compositionally biased region" description="Basic and acidic residues" evidence="1">
    <location>
        <begin position="135"/>
        <end position="156"/>
    </location>
</feature>
<keyword evidence="2" id="KW-0472">Membrane</keyword>